<dbReference type="EMBL" id="CAJMWS010000521">
    <property type="protein sequence ID" value="CAE6449277.1"/>
    <property type="molecule type" value="Genomic_DNA"/>
</dbReference>
<proteinExistence type="predicted"/>
<protein>
    <submittedName>
        <fullName evidence="1">Uncharacterized protein</fullName>
    </submittedName>
</protein>
<accession>A0A8H3B7N8</accession>
<name>A0A8H3B7N8_9AGAM</name>
<comment type="caution">
    <text evidence="1">The sequence shown here is derived from an EMBL/GenBank/DDBJ whole genome shotgun (WGS) entry which is preliminary data.</text>
</comment>
<evidence type="ECO:0000313" key="1">
    <source>
        <dbReference type="EMBL" id="CAE6449277.1"/>
    </source>
</evidence>
<gene>
    <name evidence="1" type="ORF">RDB_LOCUS143168</name>
</gene>
<organism evidence="1 2">
    <name type="scientific">Rhizoctonia solani</name>
    <dbReference type="NCBI Taxonomy" id="456999"/>
    <lineage>
        <taxon>Eukaryota</taxon>
        <taxon>Fungi</taxon>
        <taxon>Dikarya</taxon>
        <taxon>Basidiomycota</taxon>
        <taxon>Agaricomycotina</taxon>
        <taxon>Agaricomycetes</taxon>
        <taxon>Cantharellales</taxon>
        <taxon>Ceratobasidiaceae</taxon>
        <taxon>Rhizoctonia</taxon>
    </lineage>
</organism>
<evidence type="ECO:0000313" key="2">
    <source>
        <dbReference type="Proteomes" id="UP000663846"/>
    </source>
</evidence>
<dbReference type="OrthoDB" id="3270019at2759"/>
<dbReference type="Proteomes" id="UP000663846">
    <property type="component" value="Unassembled WGS sequence"/>
</dbReference>
<dbReference type="AlphaFoldDB" id="A0A8H3B7N8"/>
<sequence>MSYITKEVIKFVKDGVQPSITKNSKDTGDASIGRSVIGIMAIPELTKNNGGFELASITDRMHAKRLKKGPYSGLGMNIRRRTIELRLINTSLTPPVSRRHKEFDYPEALEGGKSGYKRLGKSKATELTSELGAKLIEVADGCDDRMISDVAPEEPGEWIQIQLRSSLKDPEQESPTFWWFKRYFEQFEDRKGEFPLSLGYTVISDDKDKNERNYQPKLGKEKVYAFKLSD</sequence>
<reference evidence="1" key="1">
    <citation type="submission" date="2021-01" db="EMBL/GenBank/DDBJ databases">
        <authorList>
            <person name="Kaushik A."/>
        </authorList>
    </citation>
    <scope>NUCLEOTIDE SEQUENCE</scope>
    <source>
        <strain evidence="1">AG1-1C</strain>
    </source>
</reference>